<evidence type="ECO:0008006" key="13">
    <source>
        <dbReference type="Google" id="ProtNLM"/>
    </source>
</evidence>
<keyword evidence="7 10" id="KW-1133">Transmembrane helix</keyword>
<organism evidence="11 12">
    <name type="scientific">Pieris brassicae</name>
    <name type="common">White butterfly</name>
    <name type="synonym">Large white butterfly</name>
    <dbReference type="NCBI Taxonomy" id="7116"/>
    <lineage>
        <taxon>Eukaryota</taxon>
        <taxon>Metazoa</taxon>
        <taxon>Ecdysozoa</taxon>
        <taxon>Arthropoda</taxon>
        <taxon>Hexapoda</taxon>
        <taxon>Insecta</taxon>
        <taxon>Pterygota</taxon>
        <taxon>Neoptera</taxon>
        <taxon>Endopterygota</taxon>
        <taxon>Lepidoptera</taxon>
        <taxon>Glossata</taxon>
        <taxon>Ditrysia</taxon>
        <taxon>Papilionoidea</taxon>
        <taxon>Pieridae</taxon>
        <taxon>Pierinae</taxon>
        <taxon>Pieris</taxon>
    </lineage>
</organism>
<dbReference type="EMBL" id="CALOZG010000004">
    <property type="protein sequence ID" value="CAH4023633.1"/>
    <property type="molecule type" value="Genomic_DNA"/>
</dbReference>
<evidence type="ECO:0000256" key="5">
    <source>
        <dbReference type="ARBA" id="ARBA00022692"/>
    </source>
</evidence>
<proteinExistence type="inferred from homology"/>
<evidence type="ECO:0000256" key="4">
    <source>
        <dbReference type="ARBA" id="ARBA00022679"/>
    </source>
</evidence>
<keyword evidence="5 10" id="KW-0812">Transmembrane</keyword>
<dbReference type="InterPro" id="IPR002659">
    <property type="entry name" value="Glyco_trans_31"/>
</dbReference>
<accession>A0A9P0T7S5</accession>
<dbReference type="Pfam" id="PF01762">
    <property type="entry name" value="Galactosyl_T"/>
    <property type="match status" value="1"/>
</dbReference>
<keyword evidence="3" id="KW-0328">Glycosyltransferase</keyword>
<evidence type="ECO:0000313" key="12">
    <source>
        <dbReference type="Proteomes" id="UP001152562"/>
    </source>
</evidence>
<evidence type="ECO:0000256" key="7">
    <source>
        <dbReference type="ARBA" id="ARBA00022989"/>
    </source>
</evidence>
<keyword evidence="12" id="KW-1185">Reference proteome</keyword>
<name>A0A9P0T7S5_PIEBR</name>
<comment type="similarity">
    <text evidence="2">Belongs to the glycosyltransferase 31 family.</text>
</comment>
<dbReference type="GO" id="GO:0006493">
    <property type="term" value="P:protein O-linked glycosylation"/>
    <property type="evidence" value="ECO:0007669"/>
    <property type="project" value="TreeGrafter"/>
</dbReference>
<reference evidence="11" key="1">
    <citation type="submission" date="2022-05" db="EMBL/GenBank/DDBJ databases">
        <authorList>
            <person name="Okamura Y."/>
        </authorList>
    </citation>
    <scope>NUCLEOTIDE SEQUENCE</scope>
</reference>
<evidence type="ECO:0000256" key="10">
    <source>
        <dbReference type="SAM" id="Phobius"/>
    </source>
</evidence>
<evidence type="ECO:0000256" key="8">
    <source>
        <dbReference type="ARBA" id="ARBA00023034"/>
    </source>
</evidence>
<dbReference type="GO" id="GO:0016758">
    <property type="term" value="F:hexosyltransferase activity"/>
    <property type="evidence" value="ECO:0007669"/>
    <property type="project" value="InterPro"/>
</dbReference>
<comment type="caution">
    <text evidence="11">The sequence shown here is derived from an EMBL/GenBank/DDBJ whole genome shotgun (WGS) entry which is preliminary data.</text>
</comment>
<dbReference type="Proteomes" id="UP001152562">
    <property type="component" value="Unassembled WGS sequence"/>
</dbReference>
<dbReference type="PANTHER" id="PTHR11214:SF378">
    <property type="entry name" value="BETA-1,3-GALACTOSYLTRANSFERASE 4"/>
    <property type="match status" value="1"/>
</dbReference>
<evidence type="ECO:0000256" key="2">
    <source>
        <dbReference type="ARBA" id="ARBA00008661"/>
    </source>
</evidence>
<dbReference type="PANTHER" id="PTHR11214">
    <property type="entry name" value="BETA-1,3-N-ACETYLGLUCOSAMINYLTRANSFERASE"/>
    <property type="match status" value="1"/>
</dbReference>
<sequence>MRRFNWISRLVPRRNSPYALFLLFVICVPLMWCWLMIDTVFSVILTTVAEEDLYHLQRNRNLKEYIDNIPVLIEPSKAPCGDILVLVTSSPGRFEARDAIRSTWGKHLVTLFVMGLDGYTEDDLMVDNYLEAKLHSDIIIYNFKDHYQNLTIKTGLMLEWTISRCSTSKFLFKTDDDVLVNPWKLRQIVEKNTENVLIGYRKSNTYLHRDTYSKWHIPRWMLQDDFVPHYLSGTGYLINVKYIKLMLHAAYSVPMINLEDVYFTYLVANKTLGFTLTHDHDTYKQQASEIDEFKHRDLKCMPGRTVIKIEQPSNKTYYSEEEYEEMRRSHMSTGVKDETCQICVCSVEGKDEYCSQRPAKNINECLRLALIREDMAKGLPYAHDRTLAYRIRRDYIWHRDEIPYEAKSKCLRATSYYSNSLTANDTDIDVPSEIDSLLDYDNIDICFYCVCSVDAKAASCINRDPWFCEYYRVIKEPNAMRHRYATLFKQDRPGYFQQLSYRLRRTMDDSMFSLLEKGGDTLCCNHPDGHRRSMHAQVRSKIRQMRRRIPKENILGGRPLGDYVDFIVNND</sequence>
<keyword evidence="4" id="KW-0808">Transferase</keyword>
<evidence type="ECO:0000313" key="11">
    <source>
        <dbReference type="EMBL" id="CAH4023633.1"/>
    </source>
</evidence>
<dbReference type="AlphaFoldDB" id="A0A9P0T7S5"/>
<keyword evidence="6" id="KW-0735">Signal-anchor</keyword>
<feature type="transmembrane region" description="Helical" evidence="10">
    <location>
        <begin position="20"/>
        <end position="37"/>
    </location>
</feature>
<dbReference type="GO" id="GO:0000139">
    <property type="term" value="C:Golgi membrane"/>
    <property type="evidence" value="ECO:0007669"/>
    <property type="project" value="UniProtKB-SubCell"/>
</dbReference>
<keyword evidence="9 10" id="KW-0472">Membrane</keyword>
<evidence type="ECO:0000256" key="6">
    <source>
        <dbReference type="ARBA" id="ARBA00022968"/>
    </source>
</evidence>
<dbReference type="Gene3D" id="3.90.550.50">
    <property type="match status" value="1"/>
</dbReference>
<evidence type="ECO:0000256" key="3">
    <source>
        <dbReference type="ARBA" id="ARBA00022676"/>
    </source>
</evidence>
<evidence type="ECO:0000256" key="1">
    <source>
        <dbReference type="ARBA" id="ARBA00004323"/>
    </source>
</evidence>
<comment type="subcellular location">
    <subcellularLocation>
        <location evidence="1">Golgi apparatus membrane</location>
        <topology evidence="1">Single-pass type II membrane protein</topology>
    </subcellularLocation>
</comment>
<gene>
    <name evidence="11" type="ORF">PIBRA_LOCUS4268</name>
</gene>
<protein>
    <recommendedName>
        <fullName evidence="13">Hexosyltransferase</fullName>
    </recommendedName>
</protein>
<evidence type="ECO:0000256" key="9">
    <source>
        <dbReference type="ARBA" id="ARBA00023136"/>
    </source>
</evidence>
<keyword evidence="8" id="KW-0333">Golgi apparatus</keyword>